<gene>
    <name evidence="2" type="ORF">D7Z94_02570</name>
</gene>
<feature type="transmembrane region" description="Helical" evidence="1">
    <location>
        <begin position="276"/>
        <end position="294"/>
    </location>
</feature>
<feature type="transmembrane region" description="Helical" evidence="1">
    <location>
        <begin position="444"/>
        <end position="461"/>
    </location>
</feature>
<name>A0A3B0CAG9_9FLAO</name>
<organism evidence="2 3">
    <name type="scientific">Ulvibacterium marinum</name>
    <dbReference type="NCBI Taxonomy" id="2419782"/>
    <lineage>
        <taxon>Bacteria</taxon>
        <taxon>Pseudomonadati</taxon>
        <taxon>Bacteroidota</taxon>
        <taxon>Flavobacteriia</taxon>
        <taxon>Flavobacteriales</taxon>
        <taxon>Flavobacteriaceae</taxon>
        <taxon>Ulvibacterium</taxon>
    </lineage>
</organism>
<protein>
    <submittedName>
        <fullName evidence="2">Uncharacterized protein</fullName>
    </submittedName>
</protein>
<feature type="transmembrane region" description="Helical" evidence="1">
    <location>
        <begin position="375"/>
        <end position="396"/>
    </location>
</feature>
<sequence>MFNYFIKLQWKSFFRSASLVKGLALKILMLFFGIYMMVSLVLAGSGLFFLLQKVFPDADPLRKLSELMPYWLLAELFIRYFMQKLPVMEVKPLLVLPIKKSTITHYILGRSGMSFYNFMGLFIFVPFSMVLLTQGYPAIKVGFWLLSVVFLILMVNYINFIINKSDRVFIILTVLLIALFVLEYFGILHTTGHIGTIFYAFYEYQLLFIIPLFLFVVAYIINYRFLRGRIFLDASLGEKAKEVIASDLTWTKHFGSIAPFLQLDLRMIWRNKRTKTQVFISLAMILYGLVFYTMGDFALTSSMMVFAGVFITGIFLANFGQFVPAWDSAYYSMLMSQNIPLRKYLESKARLISFSIVIMFLLSIPYVYFGWQALAINLSAAIYNLGVNIPVILLFGSLNKKRIDLDKSAFSNMQGTGAAQFLVIVPLLGLPVLIFGLFKFLVSFEVGLTVMAVLGLLGFVLRNKLLDIITELYRKKKYGMIAGFKEKNS</sequence>
<feature type="transmembrane region" description="Helical" evidence="1">
    <location>
        <begin position="351"/>
        <end position="369"/>
    </location>
</feature>
<dbReference type="EMBL" id="RBCJ01000001">
    <property type="protein sequence ID" value="RKN82743.1"/>
    <property type="molecule type" value="Genomic_DNA"/>
</dbReference>
<feature type="transmembrane region" description="Helical" evidence="1">
    <location>
        <begin position="199"/>
        <end position="221"/>
    </location>
</feature>
<keyword evidence="3" id="KW-1185">Reference proteome</keyword>
<dbReference type="InterPro" id="IPR043742">
    <property type="entry name" value="DUF5687"/>
</dbReference>
<dbReference type="RefSeq" id="WP_120709934.1">
    <property type="nucleotide sequence ID" value="NZ_RBCJ01000001.1"/>
</dbReference>
<proteinExistence type="predicted"/>
<keyword evidence="1" id="KW-0472">Membrane</keyword>
<keyword evidence="1" id="KW-1133">Transmembrane helix</keyword>
<reference evidence="2 3" key="1">
    <citation type="submission" date="2018-10" db="EMBL/GenBank/DDBJ databases">
        <title>Ulvibacterium marinum gen. nov., sp. nov., a novel marine bacterium of the family Flavobacteriaceae, isolated from a culture of the green alga Ulva prolifera.</title>
        <authorList>
            <person name="Zhang Z."/>
        </authorList>
    </citation>
    <scope>NUCLEOTIDE SEQUENCE [LARGE SCALE GENOMIC DNA]</scope>
    <source>
        <strain evidence="2 3">CCMM003</strain>
    </source>
</reference>
<feature type="transmembrane region" description="Helical" evidence="1">
    <location>
        <begin position="417"/>
        <end position="438"/>
    </location>
</feature>
<feature type="transmembrane region" description="Helical" evidence="1">
    <location>
        <begin position="115"/>
        <end position="136"/>
    </location>
</feature>
<feature type="transmembrane region" description="Helical" evidence="1">
    <location>
        <begin position="142"/>
        <end position="162"/>
    </location>
</feature>
<accession>A0A3B0CAG9</accession>
<feature type="transmembrane region" description="Helical" evidence="1">
    <location>
        <begin position="306"/>
        <end position="330"/>
    </location>
</feature>
<dbReference type="Pfam" id="PF18940">
    <property type="entry name" value="DUF5687"/>
    <property type="match status" value="1"/>
</dbReference>
<evidence type="ECO:0000313" key="3">
    <source>
        <dbReference type="Proteomes" id="UP000276603"/>
    </source>
</evidence>
<dbReference type="AlphaFoldDB" id="A0A3B0CAG9"/>
<evidence type="ECO:0000313" key="2">
    <source>
        <dbReference type="EMBL" id="RKN82743.1"/>
    </source>
</evidence>
<dbReference type="OrthoDB" id="1014144at2"/>
<comment type="caution">
    <text evidence="2">The sequence shown here is derived from an EMBL/GenBank/DDBJ whole genome shotgun (WGS) entry which is preliminary data.</text>
</comment>
<evidence type="ECO:0000256" key="1">
    <source>
        <dbReference type="SAM" id="Phobius"/>
    </source>
</evidence>
<keyword evidence="1" id="KW-0812">Transmembrane</keyword>
<dbReference type="Proteomes" id="UP000276603">
    <property type="component" value="Unassembled WGS sequence"/>
</dbReference>
<feature type="transmembrane region" description="Helical" evidence="1">
    <location>
        <begin position="23"/>
        <end position="50"/>
    </location>
</feature>
<feature type="transmembrane region" description="Helical" evidence="1">
    <location>
        <begin position="169"/>
        <end position="187"/>
    </location>
</feature>